<dbReference type="InterPro" id="IPR000719">
    <property type="entry name" value="Prot_kinase_dom"/>
</dbReference>
<dbReference type="AlphaFoldDB" id="A0AAD7HZC6"/>
<protein>
    <recommendedName>
        <fullName evidence="1">Protein kinase domain-containing protein</fullName>
    </recommendedName>
</protein>
<keyword evidence="3" id="KW-1185">Reference proteome</keyword>
<dbReference type="InterPro" id="IPR008266">
    <property type="entry name" value="Tyr_kinase_AS"/>
</dbReference>
<dbReference type="Gene3D" id="1.10.510.10">
    <property type="entry name" value="Transferase(Phosphotransferase) domain 1"/>
    <property type="match status" value="1"/>
</dbReference>
<proteinExistence type="predicted"/>
<evidence type="ECO:0000259" key="1">
    <source>
        <dbReference type="PROSITE" id="PS50011"/>
    </source>
</evidence>
<dbReference type="SUPFAM" id="SSF56112">
    <property type="entry name" value="Protein kinase-like (PK-like)"/>
    <property type="match status" value="1"/>
</dbReference>
<evidence type="ECO:0000313" key="2">
    <source>
        <dbReference type="EMBL" id="KAJ7730463.1"/>
    </source>
</evidence>
<sequence>MSSEKITLKSSELLVVNEIFWAESYKFLLSYGYQLRPRYHPEWVPSEPKHHPFAKQCEDSLTSYNSNALDAVRIKDSQKVVLKRVNSGNELDVFRRLDALRSDARNHTIPLLEVIPFPSTEWTFIVMPYCRPFNSPPFHCLDKFVSAMTQYIEGLQFMHEHNIVHFDIAPQNMLMEESRLIPKGSHWCHPDSHTGFSWHFFSWKNRCGKESARIAGTLRPFPMIPELSLTVPYNPFYVDIFQFGLAMSRIIDVYPALEDFRAVTASMTVDEPYARASLEDALEQLNCVYTEMPPSFRRKRIWETGTTRWRKATRIVLGGRWDHWMWS</sequence>
<name>A0AAD7HZC6_9AGAR</name>
<dbReference type="PROSITE" id="PS00109">
    <property type="entry name" value="PROTEIN_KINASE_TYR"/>
    <property type="match status" value="1"/>
</dbReference>
<dbReference type="SMART" id="SM00220">
    <property type="entry name" value="S_TKc"/>
    <property type="match status" value="1"/>
</dbReference>
<comment type="caution">
    <text evidence="2">The sequence shown here is derived from an EMBL/GenBank/DDBJ whole genome shotgun (WGS) entry which is preliminary data.</text>
</comment>
<dbReference type="GO" id="GO:0005524">
    <property type="term" value="F:ATP binding"/>
    <property type="evidence" value="ECO:0007669"/>
    <property type="project" value="InterPro"/>
</dbReference>
<dbReference type="InterPro" id="IPR011009">
    <property type="entry name" value="Kinase-like_dom_sf"/>
</dbReference>
<reference evidence="2" key="1">
    <citation type="submission" date="2023-03" db="EMBL/GenBank/DDBJ databases">
        <title>Massive genome expansion in bonnet fungi (Mycena s.s.) driven by repeated elements and novel gene families across ecological guilds.</title>
        <authorList>
            <consortium name="Lawrence Berkeley National Laboratory"/>
            <person name="Harder C.B."/>
            <person name="Miyauchi S."/>
            <person name="Viragh M."/>
            <person name="Kuo A."/>
            <person name="Thoen E."/>
            <person name="Andreopoulos B."/>
            <person name="Lu D."/>
            <person name="Skrede I."/>
            <person name="Drula E."/>
            <person name="Henrissat B."/>
            <person name="Morin E."/>
            <person name="Kohler A."/>
            <person name="Barry K."/>
            <person name="LaButti K."/>
            <person name="Morin E."/>
            <person name="Salamov A."/>
            <person name="Lipzen A."/>
            <person name="Mereny Z."/>
            <person name="Hegedus B."/>
            <person name="Baldrian P."/>
            <person name="Stursova M."/>
            <person name="Weitz H."/>
            <person name="Taylor A."/>
            <person name="Grigoriev I.V."/>
            <person name="Nagy L.G."/>
            <person name="Martin F."/>
            <person name="Kauserud H."/>
        </authorList>
    </citation>
    <scope>NUCLEOTIDE SEQUENCE</scope>
    <source>
        <strain evidence="2">CBHHK182m</strain>
    </source>
</reference>
<accession>A0AAD7HZC6</accession>
<organism evidence="2 3">
    <name type="scientific">Mycena metata</name>
    <dbReference type="NCBI Taxonomy" id="1033252"/>
    <lineage>
        <taxon>Eukaryota</taxon>
        <taxon>Fungi</taxon>
        <taxon>Dikarya</taxon>
        <taxon>Basidiomycota</taxon>
        <taxon>Agaricomycotina</taxon>
        <taxon>Agaricomycetes</taxon>
        <taxon>Agaricomycetidae</taxon>
        <taxon>Agaricales</taxon>
        <taxon>Marasmiineae</taxon>
        <taxon>Mycenaceae</taxon>
        <taxon>Mycena</taxon>
    </lineage>
</organism>
<dbReference type="PROSITE" id="PS50011">
    <property type="entry name" value="PROTEIN_KINASE_DOM"/>
    <property type="match status" value="1"/>
</dbReference>
<dbReference type="Proteomes" id="UP001215598">
    <property type="component" value="Unassembled WGS sequence"/>
</dbReference>
<gene>
    <name evidence="2" type="ORF">B0H16DRAFT_1733808</name>
</gene>
<dbReference type="GO" id="GO:0004672">
    <property type="term" value="F:protein kinase activity"/>
    <property type="evidence" value="ECO:0007669"/>
    <property type="project" value="InterPro"/>
</dbReference>
<feature type="domain" description="Protein kinase" evidence="1">
    <location>
        <begin position="1"/>
        <end position="327"/>
    </location>
</feature>
<evidence type="ECO:0000313" key="3">
    <source>
        <dbReference type="Proteomes" id="UP001215598"/>
    </source>
</evidence>
<dbReference type="EMBL" id="JARKIB010000159">
    <property type="protein sequence ID" value="KAJ7730463.1"/>
    <property type="molecule type" value="Genomic_DNA"/>
</dbReference>